<dbReference type="AlphaFoldDB" id="A0A517MIG4"/>
<evidence type="ECO:0000259" key="1">
    <source>
        <dbReference type="SMART" id="SM01321"/>
    </source>
</evidence>
<dbReference type="KEGG" id="rml:FF011L_34660"/>
<dbReference type="GO" id="GO:0006313">
    <property type="term" value="P:DNA transposition"/>
    <property type="evidence" value="ECO:0007669"/>
    <property type="project" value="InterPro"/>
</dbReference>
<dbReference type="Proteomes" id="UP000320672">
    <property type="component" value="Chromosome"/>
</dbReference>
<feature type="domain" description="Transposase IS200-like" evidence="1">
    <location>
        <begin position="30"/>
        <end position="210"/>
    </location>
</feature>
<reference evidence="2 3" key="1">
    <citation type="submission" date="2019-02" db="EMBL/GenBank/DDBJ databases">
        <title>Deep-cultivation of Planctomycetes and their phenomic and genomic characterization uncovers novel biology.</title>
        <authorList>
            <person name="Wiegand S."/>
            <person name="Jogler M."/>
            <person name="Boedeker C."/>
            <person name="Pinto D."/>
            <person name="Vollmers J."/>
            <person name="Rivas-Marin E."/>
            <person name="Kohn T."/>
            <person name="Peeters S.H."/>
            <person name="Heuer A."/>
            <person name="Rast P."/>
            <person name="Oberbeckmann S."/>
            <person name="Bunk B."/>
            <person name="Jeske O."/>
            <person name="Meyerdierks A."/>
            <person name="Storesund J.E."/>
            <person name="Kallscheuer N."/>
            <person name="Luecker S."/>
            <person name="Lage O.M."/>
            <person name="Pohl T."/>
            <person name="Merkel B.J."/>
            <person name="Hornburger P."/>
            <person name="Mueller R.-W."/>
            <person name="Bruemmer F."/>
            <person name="Labrenz M."/>
            <person name="Spormann A.M."/>
            <person name="Op den Camp H."/>
            <person name="Overmann J."/>
            <person name="Amann R."/>
            <person name="Jetten M.S.M."/>
            <person name="Mascher T."/>
            <person name="Medema M.H."/>
            <person name="Devos D.P."/>
            <person name="Kaster A.-K."/>
            <person name="Ovreas L."/>
            <person name="Rohde M."/>
            <person name="Galperin M.Y."/>
            <person name="Jogler C."/>
        </authorList>
    </citation>
    <scope>NUCLEOTIDE SEQUENCE [LARGE SCALE GENOMIC DNA]</scope>
    <source>
        <strain evidence="2 3">FF011L</strain>
    </source>
</reference>
<dbReference type="SMART" id="SM01321">
    <property type="entry name" value="Y1_Tnp"/>
    <property type="match status" value="1"/>
</dbReference>
<sequence>MNVEKIPFRGFDERGEVRVYYHGILPHWRQANCTYFVTFRLADALPAGVIREFEYERDQWLLHRGIDPKLLNAEGFDWKNIGVQLPKNDQRLYERTMATKLNKYLDAGHGSCVLKRPDLAKIVANSLTHFHGDRVLTGDYVVMPNHVHVLMRPINGFELEDILQAVKSFTANAINRKLGVNGPFWMRESYDHIVRDPEQLEAFQNYIRANPEKAMLTSHEYLFQNATYRLE</sequence>
<evidence type="ECO:0000313" key="2">
    <source>
        <dbReference type="EMBL" id="QDS94686.1"/>
    </source>
</evidence>
<name>A0A517MIG4_9BACT</name>
<organism evidence="2 3">
    <name type="scientific">Roseimaritima multifibrata</name>
    <dbReference type="NCBI Taxonomy" id="1930274"/>
    <lineage>
        <taxon>Bacteria</taxon>
        <taxon>Pseudomonadati</taxon>
        <taxon>Planctomycetota</taxon>
        <taxon>Planctomycetia</taxon>
        <taxon>Pirellulales</taxon>
        <taxon>Pirellulaceae</taxon>
        <taxon>Roseimaritima</taxon>
    </lineage>
</organism>
<dbReference type="RefSeq" id="WP_145352669.1">
    <property type="nucleotide sequence ID" value="NZ_CP036262.1"/>
</dbReference>
<dbReference type="InterPro" id="IPR036515">
    <property type="entry name" value="Transposase_17_sf"/>
</dbReference>
<evidence type="ECO:0000313" key="3">
    <source>
        <dbReference type="Proteomes" id="UP000320672"/>
    </source>
</evidence>
<dbReference type="PANTHER" id="PTHR36966">
    <property type="entry name" value="REP-ASSOCIATED TYROSINE TRANSPOSASE"/>
    <property type="match status" value="1"/>
</dbReference>
<dbReference type="OrthoDB" id="9794403at2"/>
<protein>
    <submittedName>
        <fullName evidence="2">Transposase IS200 like protein</fullName>
    </submittedName>
</protein>
<gene>
    <name evidence="2" type="ORF">FF011L_34660</name>
</gene>
<dbReference type="SUPFAM" id="SSF143422">
    <property type="entry name" value="Transposase IS200-like"/>
    <property type="match status" value="1"/>
</dbReference>
<keyword evidence="3" id="KW-1185">Reference proteome</keyword>
<dbReference type="Gene3D" id="3.30.70.1290">
    <property type="entry name" value="Transposase IS200-like"/>
    <property type="match status" value="1"/>
</dbReference>
<proteinExistence type="predicted"/>
<dbReference type="InterPro" id="IPR002686">
    <property type="entry name" value="Transposase_17"/>
</dbReference>
<dbReference type="GO" id="GO:0004803">
    <property type="term" value="F:transposase activity"/>
    <property type="evidence" value="ECO:0007669"/>
    <property type="project" value="InterPro"/>
</dbReference>
<accession>A0A517MIG4</accession>
<dbReference type="Pfam" id="PF01797">
    <property type="entry name" value="Y1_Tnp"/>
    <property type="match status" value="1"/>
</dbReference>
<dbReference type="EMBL" id="CP036262">
    <property type="protein sequence ID" value="QDS94686.1"/>
    <property type="molecule type" value="Genomic_DNA"/>
</dbReference>
<dbReference type="InterPro" id="IPR052715">
    <property type="entry name" value="RAYT_transposase"/>
</dbReference>
<dbReference type="GO" id="GO:0043565">
    <property type="term" value="F:sequence-specific DNA binding"/>
    <property type="evidence" value="ECO:0007669"/>
    <property type="project" value="TreeGrafter"/>
</dbReference>
<dbReference type="PANTHER" id="PTHR36966:SF1">
    <property type="entry name" value="REP-ASSOCIATED TYROSINE TRANSPOSASE"/>
    <property type="match status" value="1"/>
</dbReference>